<dbReference type="GO" id="GO:0046872">
    <property type="term" value="F:metal ion binding"/>
    <property type="evidence" value="ECO:0007669"/>
    <property type="project" value="UniProtKB-UniRule"/>
</dbReference>
<keyword evidence="1" id="KW-0862">Zinc</keyword>
<gene>
    <name evidence="3" type="ORF">MCOR_49835</name>
</gene>
<dbReference type="PANTHER" id="PTHR10443:SF12">
    <property type="entry name" value="DIPEPTIDASE"/>
    <property type="match status" value="1"/>
</dbReference>
<name>A0A6J8EE35_MYTCO</name>
<dbReference type="Pfam" id="PF01244">
    <property type="entry name" value="Peptidase_M19"/>
    <property type="match status" value="1"/>
</dbReference>
<dbReference type="GO" id="GO:0006508">
    <property type="term" value="P:proteolysis"/>
    <property type="evidence" value="ECO:0007669"/>
    <property type="project" value="UniProtKB-KW"/>
</dbReference>
<protein>
    <recommendedName>
        <fullName evidence="1">Dipeptidase</fullName>
        <ecNumber evidence="1">3.4.13.19</ecNumber>
    </recommendedName>
</protein>
<dbReference type="Proteomes" id="UP000507470">
    <property type="component" value="Unassembled WGS sequence"/>
</dbReference>
<keyword evidence="1" id="KW-0479">Metal-binding</keyword>
<reference evidence="3 4" key="1">
    <citation type="submission" date="2020-06" db="EMBL/GenBank/DDBJ databases">
        <authorList>
            <person name="Li R."/>
            <person name="Bekaert M."/>
        </authorList>
    </citation>
    <scope>NUCLEOTIDE SEQUENCE [LARGE SCALE GENOMIC DNA]</scope>
    <source>
        <strain evidence="4">wild</strain>
    </source>
</reference>
<dbReference type="Gene3D" id="3.20.20.140">
    <property type="entry name" value="Metal-dependent hydrolases"/>
    <property type="match status" value="2"/>
</dbReference>
<keyword evidence="2" id="KW-0812">Transmembrane</keyword>
<evidence type="ECO:0000313" key="4">
    <source>
        <dbReference type="Proteomes" id="UP000507470"/>
    </source>
</evidence>
<keyword evidence="1" id="KW-0482">Metalloprotease</keyword>
<dbReference type="SUPFAM" id="SSF51556">
    <property type="entry name" value="Metallo-dependent hydrolases"/>
    <property type="match status" value="1"/>
</dbReference>
<dbReference type="InterPro" id="IPR008257">
    <property type="entry name" value="Pept_M19"/>
</dbReference>
<dbReference type="PANTHER" id="PTHR10443">
    <property type="entry name" value="MICROSOMAL DIPEPTIDASE"/>
    <property type="match status" value="1"/>
</dbReference>
<comment type="similarity">
    <text evidence="1">Belongs to the metallo-dependent hydrolases superfamily. Peptidase M19 family.</text>
</comment>
<keyword evidence="2" id="KW-1133">Transmembrane helix</keyword>
<keyword evidence="2" id="KW-0472">Membrane</keyword>
<keyword evidence="1 3" id="KW-0224">Dipeptidase</keyword>
<dbReference type="EMBL" id="CACVKT020008735">
    <property type="protein sequence ID" value="CAC5417321.1"/>
    <property type="molecule type" value="Genomic_DNA"/>
</dbReference>
<dbReference type="OrthoDB" id="445695at2759"/>
<keyword evidence="1" id="KW-1015">Disulfide bond</keyword>
<dbReference type="AlphaFoldDB" id="A0A6J8EE35"/>
<dbReference type="GO" id="GO:0070573">
    <property type="term" value="F:metallodipeptidase activity"/>
    <property type="evidence" value="ECO:0007669"/>
    <property type="project" value="InterPro"/>
</dbReference>
<comment type="catalytic activity">
    <reaction evidence="1">
        <text>an L-aminoacyl-L-amino acid + H2O = 2 an L-alpha-amino acid</text>
        <dbReference type="Rhea" id="RHEA:48940"/>
        <dbReference type="ChEBI" id="CHEBI:15377"/>
        <dbReference type="ChEBI" id="CHEBI:59869"/>
        <dbReference type="ChEBI" id="CHEBI:77460"/>
        <dbReference type="EC" id="3.4.13.19"/>
    </reaction>
</comment>
<sequence>MTEPYSVNGKSSRKITWTLHNYYMLFGVISISLIAICIGLAVGILLSSRRSSDPAVQTVHNVLQQYPLIDGHNDLPWQYRQYAKNKVADDWLRDQNKSGSKRGLSDFGKIISNYITDLMGIGYVGIGFDFDGVPSYTTGLEDVSKYPELFTELHRQGWTPDELQKLAGENFIRVFRKVEKIKQQLREIQPYEDVMPENETVPDRNCYTSF</sequence>
<organism evidence="3 4">
    <name type="scientific">Mytilus coruscus</name>
    <name type="common">Sea mussel</name>
    <dbReference type="NCBI Taxonomy" id="42192"/>
    <lineage>
        <taxon>Eukaryota</taxon>
        <taxon>Metazoa</taxon>
        <taxon>Spiralia</taxon>
        <taxon>Lophotrochozoa</taxon>
        <taxon>Mollusca</taxon>
        <taxon>Bivalvia</taxon>
        <taxon>Autobranchia</taxon>
        <taxon>Pteriomorphia</taxon>
        <taxon>Mytilida</taxon>
        <taxon>Mytiloidea</taxon>
        <taxon>Mytilidae</taxon>
        <taxon>Mytilinae</taxon>
        <taxon>Mytilus</taxon>
    </lineage>
</organism>
<keyword evidence="1" id="KW-0325">Glycoprotein</keyword>
<keyword evidence="1" id="KW-0645">Protease</keyword>
<keyword evidence="4" id="KW-1185">Reference proteome</keyword>
<comment type="subcellular location">
    <subcellularLocation>
        <location evidence="1">Membrane</location>
        <topology evidence="1">Lipid-anchor</topology>
        <topology evidence="1">GPI-anchor</topology>
    </subcellularLocation>
</comment>
<dbReference type="GO" id="GO:0098552">
    <property type="term" value="C:side of membrane"/>
    <property type="evidence" value="ECO:0007669"/>
    <property type="project" value="UniProtKB-KW"/>
</dbReference>
<keyword evidence="1 3" id="KW-0378">Hydrolase</keyword>
<comment type="cofactor">
    <cofactor evidence="1">
        <name>Zn(2+)</name>
        <dbReference type="ChEBI" id="CHEBI:29105"/>
    </cofactor>
</comment>
<dbReference type="InterPro" id="IPR032466">
    <property type="entry name" value="Metal_Hydrolase"/>
</dbReference>
<proteinExistence type="inferred from homology"/>
<evidence type="ECO:0000313" key="3">
    <source>
        <dbReference type="EMBL" id="CAC5417321.1"/>
    </source>
</evidence>
<evidence type="ECO:0000256" key="2">
    <source>
        <dbReference type="SAM" id="Phobius"/>
    </source>
</evidence>
<accession>A0A6J8EE35</accession>
<evidence type="ECO:0000256" key="1">
    <source>
        <dbReference type="RuleBase" id="RU341113"/>
    </source>
</evidence>
<dbReference type="EC" id="3.4.13.19" evidence="1"/>
<feature type="transmembrane region" description="Helical" evidence="2">
    <location>
        <begin position="22"/>
        <end position="46"/>
    </location>
</feature>
<keyword evidence="1" id="KW-0336">GPI-anchor</keyword>
<comment type="subunit">
    <text evidence="1">Homodimer; disulfide-linked.</text>
</comment>
<dbReference type="PROSITE" id="PS51365">
    <property type="entry name" value="RENAL_DIPEPTIDASE_2"/>
    <property type="match status" value="1"/>
</dbReference>
<keyword evidence="1" id="KW-0449">Lipoprotein</keyword>